<evidence type="ECO:0000256" key="2">
    <source>
        <dbReference type="ARBA" id="ARBA00011955"/>
    </source>
</evidence>
<dbReference type="EC" id="2.7.1.180" evidence="2 18"/>
<dbReference type="AlphaFoldDB" id="A0A840U7V2"/>
<organism evidence="21 22">
    <name type="scientific">Marinobacter oulmenensis</name>
    <dbReference type="NCBI Taxonomy" id="643747"/>
    <lineage>
        <taxon>Bacteria</taxon>
        <taxon>Pseudomonadati</taxon>
        <taxon>Pseudomonadota</taxon>
        <taxon>Gammaproteobacteria</taxon>
        <taxon>Pseudomonadales</taxon>
        <taxon>Marinobacteraceae</taxon>
        <taxon>Marinobacter</taxon>
    </lineage>
</organism>
<keyword evidence="13" id="KW-0564">Palmitate</keyword>
<feature type="binding site" evidence="19">
    <location>
        <position position="296"/>
    </location>
    <ligand>
        <name>Mg(2+)</name>
        <dbReference type="ChEBI" id="CHEBI:18420"/>
    </ligand>
</feature>
<keyword evidence="11 18" id="KW-0460">Magnesium</keyword>
<dbReference type="EMBL" id="JACHFE010000004">
    <property type="protein sequence ID" value="MBB5321209.1"/>
    <property type="molecule type" value="Genomic_DNA"/>
</dbReference>
<dbReference type="Gene3D" id="3.10.520.10">
    <property type="entry name" value="ApbE-like domains"/>
    <property type="match status" value="1"/>
</dbReference>
<evidence type="ECO:0000313" key="21">
    <source>
        <dbReference type="EMBL" id="MBB5321209.1"/>
    </source>
</evidence>
<evidence type="ECO:0000256" key="5">
    <source>
        <dbReference type="ARBA" id="ARBA00022519"/>
    </source>
</evidence>
<evidence type="ECO:0000256" key="19">
    <source>
        <dbReference type="PIRSR" id="PIRSR006268-2"/>
    </source>
</evidence>
<dbReference type="PANTHER" id="PTHR30040:SF2">
    <property type="entry name" value="FAD:PROTEIN FMN TRANSFERASE"/>
    <property type="match status" value="1"/>
</dbReference>
<dbReference type="PIRSF" id="PIRSF006268">
    <property type="entry name" value="ApbE"/>
    <property type="match status" value="1"/>
</dbReference>
<evidence type="ECO:0000256" key="11">
    <source>
        <dbReference type="ARBA" id="ARBA00022842"/>
    </source>
</evidence>
<evidence type="ECO:0000256" key="16">
    <source>
        <dbReference type="ARBA" id="ARBA00048540"/>
    </source>
</evidence>
<keyword evidence="8 18" id="KW-0479">Metal-binding</keyword>
<keyword evidence="9" id="KW-0732">Signal</keyword>
<feature type="binding site" evidence="19">
    <location>
        <position position="182"/>
    </location>
    <ligand>
        <name>Mg(2+)</name>
        <dbReference type="ChEBI" id="CHEBI:18420"/>
    </ligand>
</feature>
<dbReference type="Proteomes" id="UP000591735">
    <property type="component" value="Unassembled WGS sequence"/>
</dbReference>
<evidence type="ECO:0000256" key="12">
    <source>
        <dbReference type="ARBA" id="ARBA00023136"/>
    </source>
</evidence>
<dbReference type="GO" id="GO:0046872">
    <property type="term" value="F:metal ion binding"/>
    <property type="evidence" value="ECO:0007669"/>
    <property type="project" value="UniProtKB-UniRule"/>
</dbReference>
<evidence type="ECO:0000256" key="15">
    <source>
        <dbReference type="ARBA" id="ARBA00031306"/>
    </source>
</evidence>
<dbReference type="GO" id="GO:0005886">
    <property type="term" value="C:plasma membrane"/>
    <property type="evidence" value="ECO:0007669"/>
    <property type="project" value="UniProtKB-SubCell"/>
</dbReference>
<dbReference type="GO" id="GO:0016740">
    <property type="term" value="F:transferase activity"/>
    <property type="evidence" value="ECO:0007669"/>
    <property type="project" value="UniProtKB-UniRule"/>
</dbReference>
<name>A0A840U7V2_9GAMM</name>
<comment type="similarity">
    <text evidence="1 18 20">Belongs to the ApbE family.</text>
</comment>
<dbReference type="Pfam" id="PF02424">
    <property type="entry name" value="ApbE"/>
    <property type="match status" value="1"/>
</dbReference>
<evidence type="ECO:0000256" key="14">
    <source>
        <dbReference type="ARBA" id="ARBA00023288"/>
    </source>
</evidence>
<dbReference type="InterPro" id="IPR003374">
    <property type="entry name" value="ApbE-like_sf"/>
</dbReference>
<evidence type="ECO:0000256" key="17">
    <source>
        <dbReference type="ARBA" id="ARBA00060485"/>
    </source>
</evidence>
<gene>
    <name evidence="21" type="ORF">HNR38_001698</name>
</gene>
<evidence type="ECO:0000256" key="20">
    <source>
        <dbReference type="RuleBase" id="RU363002"/>
    </source>
</evidence>
<dbReference type="PROSITE" id="PS51257">
    <property type="entry name" value="PROKAR_LIPOPROTEIN"/>
    <property type="match status" value="1"/>
</dbReference>
<comment type="cofactor">
    <cofactor evidence="19">
        <name>Mg(2+)</name>
        <dbReference type="ChEBI" id="CHEBI:18420"/>
    </cofactor>
    <cofactor evidence="19">
        <name>Mn(2+)</name>
        <dbReference type="ChEBI" id="CHEBI:29035"/>
    </cofactor>
    <text evidence="19">Magnesium. Can also use manganese.</text>
</comment>
<evidence type="ECO:0000256" key="9">
    <source>
        <dbReference type="ARBA" id="ARBA00022729"/>
    </source>
</evidence>
<evidence type="ECO:0000256" key="7">
    <source>
        <dbReference type="ARBA" id="ARBA00022679"/>
    </source>
</evidence>
<dbReference type="SUPFAM" id="SSF143631">
    <property type="entry name" value="ApbE-like"/>
    <property type="match status" value="1"/>
</dbReference>
<keyword evidence="10 18" id="KW-0274">FAD</keyword>
<dbReference type="InterPro" id="IPR024932">
    <property type="entry name" value="ApbE"/>
</dbReference>
<evidence type="ECO:0000256" key="1">
    <source>
        <dbReference type="ARBA" id="ARBA00008282"/>
    </source>
</evidence>
<keyword evidence="14 20" id="KW-0449">Lipoprotein</keyword>
<keyword evidence="7 18" id="KW-0808">Transferase</keyword>
<comment type="catalytic activity">
    <reaction evidence="16 18 20">
        <text>L-threonyl-[protein] + FAD = FMN-L-threonyl-[protein] + AMP + H(+)</text>
        <dbReference type="Rhea" id="RHEA:36847"/>
        <dbReference type="Rhea" id="RHEA-COMP:11060"/>
        <dbReference type="Rhea" id="RHEA-COMP:11061"/>
        <dbReference type="ChEBI" id="CHEBI:15378"/>
        <dbReference type="ChEBI" id="CHEBI:30013"/>
        <dbReference type="ChEBI" id="CHEBI:57692"/>
        <dbReference type="ChEBI" id="CHEBI:74257"/>
        <dbReference type="ChEBI" id="CHEBI:456215"/>
        <dbReference type="EC" id="2.7.1.180"/>
    </reaction>
</comment>
<evidence type="ECO:0000256" key="13">
    <source>
        <dbReference type="ARBA" id="ARBA00023139"/>
    </source>
</evidence>
<comment type="subcellular location">
    <subcellularLocation>
        <location evidence="17 20">Cell inner membrane</location>
        <topology evidence="17 20">Lipid-anchor</topology>
        <orientation evidence="17 20">Periplasmic side</orientation>
    </subcellularLocation>
</comment>
<evidence type="ECO:0000313" key="22">
    <source>
        <dbReference type="Proteomes" id="UP000591735"/>
    </source>
</evidence>
<keyword evidence="4" id="KW-1003">Cell membrane</keyword>
<proteinExistence type="inferred from homology"/>
<accession>A0A840U7V2</accession>
<keyword evidence="5 20" id="KW-0997">Cell inner membrane</keyword>
<keyword evidence="6 18" id="KW-0285">Flavoprotein</keyword>
<dbReference type="FunFam" id="3.10.520.10:FF:000001">
    <property type="entry name" value="FAD:protein FMN transferase"/>
    <property type="match status" value="1"/>
</dbReference>
<protein>
    <recommendedName>
        <fullName evidence="3 18">FAD:protein FMN transferase</fullName>
        <ecNumber evidence="2 18">2.7.1.180</ecNumber>
    </recommendedName>
    <alternativeName>
        <fullName evidence="15 18">Flavin transferase</fullName>
    </alternativeName>
</protein>
<comment type="caution">
    <text evidence="21">The sequence shown here is derived from an EMBL/GenBank/DDBJ whole genome shotgun (WGS) entry which is preliminary data.</text>
</comment>
<sequence>MLKPVRVVIFSVFWALVISALAGCSFQDEDQVWEISGGIFGTTYHINVVLPRDEERLQTLADGIESELKRVDMAMSTYKPDSELSRLNRKDDQSGWTPLSEPLFEVIQRSVEIARLTDGAFDVTVGPLVNLWGFGPDARPDDVPAPERIEAMRAATGWEHLELDAEARAIRSDRPQYIDLSGIAKGYGVDVVARYLESEGVSAYLVEIGGEVRVHGRKPDGAAWRLAVEKPSEQGREVNAIVALDSQAMATSGDYRNYYESDGRRYSHTIDPETGRPITHRLASVTVIAEDCMTADALATAFDVLGQEKAMALATRNNIPAYFIVRGDDAFEVRQTPAFSSYVVQ</sequence>
<reference evidence="21 22" key="1">
    <citation type="submission" date="2020-08" db="EMBL/GenBank/DDBJ databases">
        <title>Genomic Encyclopedia of Type Strains, Phase IV (KMG-IV): sequencing the most valuable type-strain genomes for metagenomic binning, comparative biology and taxonomic classification.</title>
        <authorList>
            <person name="Goeker M."/>
        </authorList>
    </citation>
    <scope>NUCLEOTIDE SEQUENCE [LARGE SCALE GENOMIC DNA]</scope>
    <source>
        <strain evidence="21 22">DSM 22359</strain>
    </source>
</reference>
<feature type="binding site" evidence="19">
    <location>
        <position position="300"/>
    </location>
    <ligand>
        <name>Mg(2+)</name>
        <dbReference type="ChEBI" id="CHEBI:18420"/>
    </ligand>
</feature>
<evidence type="ECO:0000256" key="8">
    <source>
        <dbReference type="ARBA" id="ARBA00022723"/>
    </source>
</evidence>
<evidence type="ECO:0000256" key="6">
    <source>
        <dbReference type="ARBA" id="ARBA00022630"/>
    </source>
</evidence>
<comment type="function">
    <text evidence="20">Flavin transferase that catalyzes the transfer of the FMN moiety of FAD and its covalent binding to the hydroxyl group of a threonine residue in a target flavoprotein.</text>
</comment>
<evidence type="ECO:0000256" key="3">
    <source>
        <dbReference type="ARBA" id="ARBA00016337"/>
    </source>
</evidence>
<evidence type="ECO:0000256" key="4">
    <source>
        <dbReference type="ARBA" id="ARBA00022475"/>
    </source>
</evidence>
<evidence type="ECO:0000256" key="10">
    <source>
        <dbReference type="ARBA" id="ARBA00022827"/>
    </source>
</evidence>
<keyword evidence="12" id="KW-0472">Membrane</keyword>
<evidence type="ECO:0000256" key="18">
    <source>
        <dbReference type="PIRNR" id="PIRNR006268"/>
    </source>
</evidence>
<keyword evidence="22" id="KW-1185">Reference proteome</keyword>
<dbReference type="PANTHER" id="PTHR30040">
    <property type="entry name" value="THIAMINE BIOSYNTHESIS LIPOPROTEIN APBE"/>
    <property type="match status" value="1"/>
</dbReference>